<reference evidence="2 3" key="1">
    <citation type="submission" date="2022-06" db="EMBL/GenBank/DDBJ databases">
        <authorList>
            <person name="Jeon C.O."/>
        </authorList>
    </citation>
    <scope>NUCLEOTIDE SEQUENCE [LARGE SCALE GENOMIC DNA]</scope>
    <source>
        <strain evidence="2 3">KCTC 13943</strain>
    </source>
</reference>
<keyword evidence="3" id="KW-1185">Reference proteome</keyword>
<evidence type="ECO:0000259" key="1">
    <source>
        <dbReference type="Pfam" id="PF14278"/>
    </source>
</evidence>
<accession>A0ABT0WF75</accession>
<dbReference type="Proteomes" id="UP001523262">
    <property type="component" value="Unassembled WGS sequence"/>
</dbReference>
<comment type="caution">
    <text evidence="2">The sequence shown here is derived from an EMBL/GenBank/DDBJ whole genome shotgun (WGS) entry which is preliminary data.</text>
</comment>
<evidence type="ECO:0000313" key="2">
    <source>
        <dbReference type="EMBL" id="MCM2534966.1"/>
    </source>
</evidence>
<protein>
    <submittedName>
        <fullName evidence="2">TetR family transcriptional regulator C-terminal domain-containing protein</fullName>
    </submittedName>
</protein>
<dbReference type="Pfam" id="PF14278">
    <property type="entry name" value="TetR_C_8"/>
    <property type="match status" value="1"/>
</dbReference>
<dbReference type="InterPro" id="IPR039532">
    <property type="entry name" value="TetR_C_Firmicutes"/>
</dbReference>
<proteinExistence type="predicted"/>
<name>A0ABT0WF75_9BACI</name>
<evidence type="ECO:0000313" key="3">
    <source>
        <dbReference type="Proteomes" id="UP001523262"/>
    </source>
</evidence>
<dbReference type="Gene3D" id="1.10.357.10">
    <property type="entry name" value="Tetracycline Repressor, domain 2"/>
    <property type="match status" value="1"/>
</dbReference>
<gene>
    <name evidence="2" type="ORF">NDK43_24800</name>
</gene>
<feature type="domain" description="Transcriptional regulator TetR C-terminal Firmicutes type" evidence="1">
    <location>
        <begin position="4"/>
        <end position="66"/>
    </location>
</feature>
<organism evidence="2 3">
    <name type="scientific">Neobacillus pocheonensis</name>
    <dbReference type="NCBI Taxonomy" id="363869"/>
    <lineage>
        <taxon>Bacteria</taxon>
        <taxon>Bacillati</taxon>
        <taxon>Bacillota</taxon>
        <taxon>Bacilli</taxon>
        <taxon>Bacillales</taxon>
        <taxon>Bacillaceae</taxon>
        <taxon>Neobacillus</taxon>
    </lineage>
</organism>
<dbReference type="EMBL" id="JAMQCR010000002">
    <property type="protein sequence ID" value="MCM2534966.1"/>
    <property type="molecule type" value="Genomic_DNA"/>
</dbReference>
<sequence>MLNTILKSAYVRTIKEQKKRFPHANETQLEYFFTYTTGGTIEIVRKWINDVMRIPSEEVVRILETMYMT</sequence>